<dbReference type="SUPFAM" id="SSF52833">
    <property type="entry name" value="Thioredoxin-like"/>
    <property type="match status" value="1"/>
</dbReference>
<feature type="domain" description="Thioredoxin" evidence="8">
    <location>
        <begin position="36"/>
        <end position="245"/>
    </location>
</feature>
<evidence type="ECO:0000256" key="1">
    <source>
        <dbReference type="ARBA" id="ARBA00004418"/>
    </source>
</evidence>
<dbReference type="PANTHER" id="PTHR35272">
    <property type="entry name" value="THIOL:DISULFIDE INTERCHANGE PROTEIN DSBC-RELATED"/>
    <property type="match status" value="1"/>
</dbReference>
<dbReference type="InterPro" id="IPR012336">
    <property type="entry name" value="Thioredoxin-like_fold"/>
</dbReference>
<name>A0ABS1X5N7_9GAMM</name>
<accession>A0ABS1X5N7</accession>
<evidence type="ECO:0000313" key="9">
    <source>
        <dbReference type="EMBL" id="MBM0108520.1"/>
    </source>
</evidence>
<feature type="chain" id="PRO_5044974994" description="Thiol:disulfide interchange protein" evidence="7">
    <location>
        <begin position="19"/>
        <end position="249"/>
    </location>
</feature>
<proteinExistence type="inferred from homology"/>
<dbReference type="InterPro" id="IPR018950">
    <property type="entry name" value="DiS-bond_isomerase_DsbC/G_N"/>
</dbReference>
<dbReference type="InterPro" id="IPR036249">
    <property type="entry name" value="Thioredoxin-like_sf"/>
</dbReference>
<comment type="caution">
    <text evidence="9">The sequence shown here is derived from an EMBL/GenBank/DDBJ whole genome shotgun (WGS) entry which is preliminary data.</text>
</comment>
<keyword evidence="3 7" id="KW-0732">Signal</keyword>
<keyword evidence="4 7" id="KW-0574">Periplasm</keyword>
<dbReference type="CDD" id="cd03020">
    <property type="entry name" value="DsbA_DsbC_DsbG"/>
    <property type="match status" value="1"/>
</dbReference>
<dbReference type="InterPro" id="IPR013766">
    <property type="entry name" value="Thioredoxin_domain"/>
</dbReference>
<dbReference type="Pfam" id="PF10411">
    <property type="entry name" value="DsbC_N"/>
    <property type="match status" value="1"/>
</dbReference>
<dbReference type="Gene3D" id="3.10.450.70">
    <property type="entry name" value="Disulphide bond isomerase, DsbC/G, N-terminal"/>
    <property type="match status" value="1"/>
</dbReference>
<dbReference type="EMBL" id="JAEVLS010000008">
    <property type="protein sequence ID" value="MBM0108520.1"/>
    <property type="molecule type" value="Genomic_DNA"/>
</dbReference>
<keyword evidence="6 7" id="KW-0676">Redox-active center</keyword>
<sequence length="249" mass="26879">MKKLLLCLLACVAASAVAAQTPASGDHKAAAATIRAAIAKKFPDVTVNDVRPSPMAGIYEVAMGAEVAYVSADGRFLLAGDMYDMDSRTNLTEAGRQKARVAALSKLDERDMIVFKPEKVKHTITVFTDVDCGYCRKLHSEIAQLNERGVQVRYLAYPRAGPGSEDWAKMEAVWCSMDRKKAITDAKAGRDVKAQSCATPVAKQFKLGEQLGVRGTPAIFTNNGDYIGGYLAPDQMSKELDRLSAAAKN</sequence>
<evidence type="ECO:0000256" key="4">
    <source>
        <dbReference type="ARBA" id="ARBA00022764"/>
    </source>
</evidence>
<dbReference type="Proteomes" id="UP000661077">
    <property type="component" value="Unassembled WGS sequence"/>
</dbReference>
<dbReference type="Pfam" id="PF13098">
    <property type="entry name" value="Thioredoxin_2"/>
    <property type="match status" value="1"/>
</dbReference>
<comment type="subcellular location">
    <subcellularLocation>
        <location evidence="1 7">Periplasm</location>
    </subcellularLocation>
</comment>
<comment type="similarity">
    <text evidence="2 7">Belongs to the thioredoxin family. DsbC subfamily.</text>
</comment>
<dbReference type="RefSeq" id="WP_203170673.1">
    <property type="nucleotide sequence ID" value="NZ_JAEVLS010000008.1"/>
</dbReference>
<dbReference type="SUPFAM" id="SSF54423">
    <property type="entry name" value="DsbC/DsbG N-terminal domain-like"/>
    <property type="match status" value="1"/>
</dbReference>
<dbReference type="InterPro" id="IPR051470">
    <property type="entry name" value="Thiol:disulfide_interchange"/>
</dbReference>
<feature type="signal peptide" evidence="7">
    <location>
        <begin position="1"/>
        <end position="18"/>
    </location>
</feature>
<dbReference type="PROSITE" id="PS51352">
    <property type="entry name" value="THIOREDOXIN_2"/>
    <property type="match status" value="1"/>
</dbReference>
<reference evidence="9 10" key="1">
    <citation type="journal article" date="2021" name="Int. J. Syst. Evol. Microbiol.">
        <title>Steroidobacter gossypii sp. nov., isolated from soil of cotton cropping field.</title>
        <authorList>
            <person name="Huang R."/>
            <person name="Yang S."/>
            <person name="Zhen C."/>
            <person name="Liu W."/>
        </authorList>
    </citation>
    <scope>NUCLEOTIDE SEQUENCE [LARGE SCALE GENOMIC DNA]</scope>
    <source>
        <strain evidence="9 10">S1-65</strain>
    </source>
</reference>
<gene>
    <name evidence="9" type="ORF">JM946_27625</name>
</gene>
<evidence type="ECO:0000256" key="6">
    <source>
        <dbReference type="ARBA" id="ARBA00023284"/>
    </source>
</evidence>
<dbReference type="PANTHER" id="PTHR35272:SF3">
    <property type="entry name" value="THIOL:DISULFIDE INTERCHANGE PROTEIN DSBC"/>
    <property type="match status" value="1"/>
</dbReference>
<evidence type="ECO:0000313" key="10">
    <source>
        <dbReference type="Proteomes" id="UP000661077"/>
    </source>
</evidence>
<organism evidence="9 10">
    <name type="scientific">Steroidobacter gossypii</name>
    <dbReference type="NCBI Taxonomy" id="2805490"/>
    <lineage>
        <taxon>Bacteria</taxon>
        <taxon>Pseudomonadati</taxon>
        <taxon>Pseudomonadota</taxon>
        <taxon>Gammaproteobacteria</taxon>
        <taxon>Steroidobacterales</taxon>
        <taxon>Steroidobacteraceae</taxon>
        <taxon>Steroidobacter</taxon>
    </lineage>
</organism>
<comment type="function">
    <text evidence="7">Required for disulfide bond formation in some periplasmic proteins. Acts by transferring its disulfide bond to other proteins and is reduced in the process.</text>
</comment>
<evidence type="ECO:0000256" key="7">
    <source>
        <dbReference type="RuleBase" id="RU364038"/>
    </source>
</evidence>
<keyword evidence="5" id="KW-1015">Disulfide bond</keyword>
<dbReference type="InterPro" id="IPR009094">
    <property type="entry name" value="DiS-bond_isomerase_DsbC/G_N_sf"/>
</dbReference>
<evidence type="ECO:0000256" key="2">
    <source>
        <dbReference type="ARBA" id="ARBA00009813"/>
    </source>
</evidence>
<dbReference type="InterPro" id="IPR033954">
    <property type="entry name" value="DiS-bond_Isoase_DsbC/G"/>
</dbReference>
<keyword evidence="10" id="KW-1185">Reference proteome</keyword>
<protein>
    <recommendedName>
        <fullName evidence="7">Thiol:disulfide interchange protein</fullName>
    </recommendedName>
</protein>
<evidence type="ECO:0000259" key="8">
    <source>
        <dbReference type="PROSITE" id="PS51352"/>
    </source>
</evidence>
<dbReference type="Gene3D" id="3.40.30.10">
    <property type="entry name" value="Glutaredoxin"/>
    <property type="match status" value="1"/>
</dbReference>
<evidence type="ECO:0000256" key="3">
    <source>
        <dbReference type="ARBA" id="ARBA00022729"/>
    </source>
</evidence>
<evidence type="ECO:0000256" key="5">
    <source>
        <dbReference type="ARBA" id="ARBA00023157"/>
    </source>
</evidence>